<evidence type="ECO:0000256" key="1">
    <source>
        <dbReference type="SAM" id="MobiDB-lite"/>
    </source>
</evidence>
<proteinExistence type="predicted"/>
<accession>A0A5B8XMZ8</accession>
<feature type="compositionally biased region" description="Low complexity" evidence="1">
    <location>
        <begin position="54"/>
        <end position="70"/>
    </location>
</feature>
<evidence type="ECO:0000313" key="3">
    <source>
        <dbReference type="Proteomes" id="UP000321595"/>
    </source>
</evidence>
<dbReference type="Proteomes" id="UP000321595">
    <property type="component" value="Chromosome"/>
</dbReference>
<name>A0A5B8XMZ8_9DELT</name>
<feature type="region of interest" description="Disordered" evidence="1">
    <location>
        <begin position="133"/>
        <end position="164"/>
    </location>
</feature>
<feature type="region of interest" description="Disordered" evidence="1">
    <location>
        <begin position="25"/>
        <end position="99"/>
    </location>
</feature>
<gene>
    <name evidence="2" type="ORF">FRD01_06545</name>
</gene>
<organism evidence="2 3">
    <name type="scientific">Microvenator marinus</name>
    <dbReference type="NCBI Taxonomy" id="2600177"/>
    <lineage>
        <taxon>Bacteria</taxon>
        <taxon>Deltaproteobacteria</taxon>
        <taxon>Bradymonadales</taxon>
        <taxon>Microvenatoraceae</taxon>
        <taxon>Microvenator</taxon>
    </lineage>
</organism>
<dbReference type="PROSITE" id="PS51257">
    <property type="entry name" value="PROKAR_LIPOPROTEIN"/>
    <property type="match status" value="1"/>
</dbReference>
<dbReference type="KEGG" id="bbae:FRD01_06545"/>
<reference evidence="2 3" key="1">
    <citation type="submission" date="2019-08" db="EMBL/GenBank/DDBJ databases">
        <authorList>
            <person name="Liang Q."/>
        </authorList>
    </citation>
    <scope>NUCLEOTIDE SEQUENCE [LARGE SCALE GENOMIC DNA]</scope>
    <source>
        <strain evidence="2 3">V1718</strain>
    </source>
</reference>
<protein>
    <submittedName>
        <fullName evidence="2">Uncharacterized protein</fullName>
    </submittedName>
</protein>
<keyword evidence="3" id="KW-1185">Reference proteome</keyword>
<sequence>MKRFSLIICAVFALSCSQQREDEGIPANFAAPTQAEESKAESEEADAVDEEVSAEPAPAQAPAAEPVPVEDSARERSSEAPKTAPKRSARPSAAPSGCPDQTCFEKCKPFGSAQQSECAQAYSRGCFSPERDPLNCGEFGVGEAQKGGAPADENVGEMPVPRLD</sequence>
<dbReference type="RefSeq" id="WP_146958590.1">
    <property type="nucleotide sequence ID" value="NZ_CP042467.1"/>
</dbReference>
<dbReference type="AlphaFoldDB" id="A0A5B8XMZ8"/>
<dbReference type="EMBL" id="CP042467">
    <property type="protein sequence ID" value="QED26905.1"/>
    <property type="molecule type" value="Genomic_DNA"/>
</dbReference>
<feature type="compositionally biased region" description="Acidic residues" evidence="1">
    <location>
        <begin position="43"/>
        <end position="53"/>
    </location>
</feature>
<evidence type="ECO:0000313" key="2">
    <source>
        <dbReference type="EMBL" id="QED26905.1"/>
    </source>
</evidence>